<accession>A0A8S9I223</accession>
<protein>
    <submittedName>
        <fullName evidence="1">Uncharacterized protein</fullName>
    </submittedName>
</protein>
<proteinExistence type="predicted"/>
<dbReference type="AlphaFoldDB" id="A0A8S9I223"/>
<dbReference type="EMBL" id="QGKY02001250">
    <property type="protein sequence ID" value="KAF2563627.1"/>
    <property type="molecule type" value="Genomic_DNA"/>
</dbReference>
<evidence type="ECO:0000313" key="1">
    <source>
        <dbReference type="EMBL" id="KAF2563627.1"/>
    </source>
</evidence>
<organism evidence="1">
    <name type="scientific">Brassica cretica</name>
    <name type="common">Mustard</name>
    <dbReference type="NCBI Taxonomy" id="69181"/>
    <lineage>
        <taxon>Eukaryota</taxon>
        <taxon>Viridiplantae</taxon>
        <taxon>Streptophyta</taxon>
        <taxon>Embryophyta</taxon>
        <taxon>Tracheophyta</taxon>
        <taxon>Spermatophyta</taxon>
        <taxon>Magnoliopsida</taxon>
        <taxon>eudicotyledons</taxon>
        <taxon>Gunneridae</taxon>
        <taxon>Pentapetalae</taxon>
        <taxon>rosids</taxon>
        <taxon>malvids</taxon>
        <taxon>Brassicales</taxon>
        <taxon>Brassicaceae</taxon>
        <taxon>Brassiceae</taxon>
        <taxon>Brassica</taxon>
    </lineage>
</organism>
<comment type="caution">
    <text evidence="1">The sequence shown here is derived from an EMBL/GenBank/DDBJ whole genome shotgun (WGS) entry which is preliminary data.</text>
</comment>
<gene>
    <name evidence="1" type="ORF">F2Q70_00015574</name>
</gene>
<name>A0A8S9I223_BRACR</name>
<reference evidence="1" key="1">
    <citation type="submission" date="2019-12" db="EMBL/GenBank/DDBJ databases">
        <title>Genome sequencing and annotation of Brassica cretica.</title>
        <authorList>
            <person name="Studholme D.J."/>
            <person name="Sarris P.F."/>
        </authorList>
    </citation>
    <scope>NUCLEOTIDE SEQUENCE</scope>
    <source>
        <strain evidence="1">PFS-102/07</strain>
        <tissue evidence="1">Leaf</tissue>
    </source>
</reference>
<sequence>MFIEGTCYFMDSYPFNLSEDLCEEFREIHGDPVYDTYDDENFCKRIYGPPIYDDYVAIVTEEAVDGVDVKDDLALPKFELGRAGCYNWETQRLT</sequence>